<accession>A0LBS2</accession>
<dbReference type="Proteomes" id="UP000002586">
    <property type="component" value="Chromosome"/>
</dbReference>
<dbReference type="Gene3D" id="2.10.109.10">
    <property type="entry name" value="Umud Fragment, subunit A"/>
    <property type="match status" value="1"/>
</dbReference>
<dbReference type="InterPro" id="IPR010982">
    <property type="entry name" value="Lambda_DNA-bd_dom_sf"/>
</dbReference>
<dbReference type="GO" id="GO:0004252">
    <property type="term" value="F:serine-type endopeptidase activity"/>
    <property type="evidence" value="ECO:0007669"/>
    <property type="project" value="InterPro"/>
</dbReference>
<name>A0LBS2_MAGMM</name>
<feature type="region of interest" description="Disordered" evidence="6">
    <location>
        <begin position="94"/>
        <end position="125"/>
    </location>
</feature>
<dbReference type="GO" id="GO:0003677">
    <property type="term" value="F:DNA binding"/>
    <property type="evidence" value="ECO:0007669"/>
    <property type="project" value="UniProtKB-KW"/>
</dbReference>
<reference evidence="9" key="1">
    <citation type="journal article" date="2009" name="Appl. Environ. Microbiol.">
        <title>Complete genome sequence of the chemolithoautotrophic marine magnetotactic coccus strain MC-1.</title>
        <authorList>
            <person name="Schubbe S."/>
            <person name="Williams T.J."/>
            <person name="Xie G."/>
            <person name="Kiss H.E."/>
            <person name="Brettin T.S."/>
            <person name="Martinez D."/>
            <person name="Ross C.A."/>
            <person name="Schuler D."/>
            <person name="Cox B.L."/>
            <person name="Nealson K.H."/>
            <person name="Bazylinski D.A."/>
        </authorList>
    </citation>
    <scope>NUCLEOTIDE SEQUENCE [LARGE SCALE GENOMIC DNA]</scope>
    <source>
        <strain evidence="9">ATCC BAA-1437 / JCM 17883 / MC-1</strain>
    </source>
</reference>
<evidence type="ECO:0000256" key="3">
    <source>
        <dbReference type="ARBA" id="ARBA00023015"/>
    </source>
</evidence>
<keyword evidence="1" id="KW-0645">Protease</keyword>
<evidence type="ECO:0000313" key="8">
    <source>
        <dbReference type="EMBL" id="ABK45415.1"/>
    </source>
</evidence>
<sequence>MAFKLSPSINSCQIRFTLTHPQNSDTLLLMDTLGHRLKDARLALGLSQKKLADKAGVSQGLIHKLETGFYEGTGQIVPIAGALDVRPEWLHSGEQPRRWGNPQYKDLRENSSHSSADGSAHSGHTTSEGYALIPIYSVHASAGLGEEVIQEDVLDHLAFQTSWLSQKGLDPCKLGVIQAQGDSMYPTFDDGDVLLLDMGQREVVDGKVFVLRSEEYLYVKRLQILPGRILIVSDNPKYQSVQVTREERELWKIVGRVVWVGREI</sequence>
<dbReference type="InterPro" id="IPR001387">
    <property type="entry name" value="Cro/C1-type_HTH"/>
</dbReference>
<dbReference type="KEGG" id="mgm:Mmc1_2924"/>
<dbReference type="SMART" id="SM00530">
    <property type="entry name" value="HTH_XRE"/>
    <property type="match status" value="1"/>
</dbReference>
<dbReference type="PANTHER" id="PTHR40661:SF3">
    <property type="entry name" value="FELS-1 PROPHAGE TRANSCRIPTIONAL REGULATOR"/>
    <property type="match status" value="1"/>
</dbReference>
<dbReference type="Pfam" id="PF00717">
    <property type="entry name" value="Peptidase_S24"/>
    <property type="match status" value="1"/>
</dbReference>
<keyword evidence="3" id="KW-0805">Transcription regulation</keyword>
<evidence type="ECO:0000256" key="1">
    <source>
        <dbReference type="ARBA" id="ARBA00022670"/>
    </source>
</evidence>
<evidence type="ECO:0000256" key="4">
    <source>
        <dbReference type="ARBA" id="ARBA00023125"/>
    </source>
</evidence>
<evidence type="ECO:0000256" key="5">
    <source>
        <dbReference type="ARBA" id="ARBA00023163"/>
    </source>
</evidence>
<dbReference type="STRING" id="156889.Mmc1_2924"/>
<dbReference type="eggNOG" id="COG1396">
    <property type="taxonomic scope" value="Bacteria"/>
</dbReference>
<evidence type="ECO:0000256" key="6">
    <source>
        <dbReference type="SAM" id="MobiDB-lite"/>
    </source>
</evidence>
<dbReference type="AlphaFoldDB" id="A0LBS2"/>
<proteinExistence type="predicted"/>
<dbReference type="PANTHER" id="PTHR40661">
    <property type="match status" value="1"/>
</dbReference>
<evidence type="ECO:0000259" key="7">
    <source>
        <dbReference type="PROSITE" id="PS50943"/>
    </source>
</evidence>
<protein>
    <submittedName>
        <fullName evidence="8">Putative phage repressor</fullName>
    </submittedName>
</protein>
<dbReference type="GO" id="GO:0016020">
    <property type="term" value="C:membrane"/>
    <property type="evidence" value="ECO:0007669"/>
    <property type="project" value="InterPro"/>
</dbReference>
<dbReference type="CDD" id="cd00093">
    <property type="entry name" value="HTH_XRE"/>
    <property type="match status" value="1"/>
</dbReference>
<dbReference type="InterPro" id="IPR015927">
    <property type="entry name" value="Peptidase_S24_S26A/B/C"/>
</dbReference>
<dbReference type="EMBL" id="CP000471">
    <property type="protein sequence ID" value="ABK45415.1"/>
    <property type="molecule type" value="Genomic_DNA"/>
</dbReference>
<dbReference type="InterPro" id="IPR036286">
    <property type="entry name" value="LexA/Signal_pep-like_sf"/>
</dbReference>
<dbReference type="Pfam" id="PF01381">
    <property type="entry name" value="HTH_3"/>
    <property type="match status" value="1"/>
</dbReference>
<organism evidence="8 9">
    <name type="scientific">Magnetococcus marinus (strain ATCC BAA-1437 / JCM 17883 / MC-1)</name>
    <dbReference type="NCBI Taxonomy" id="156889"/>
    <lineage>
        <taxon>Bacteria</taxon>
        <taxon>Pseudomonadati</taxon>
        <taxon>Pseudomonadota</taxon>
        <taxon>Magnetococcia</taxon>
        <taxon>Magnetococcales</taxon>
        <taxon>Magnetococcaceae</taxon>
        <taxon>Magnetococcus</taxon>
    </lineage>
</organism>
<gene>
    <name evidence="8" type="ordered locus">Mmc1_2924</name>
</gene>
<dbReference type="Gene3D" id="1.10.260.40">
    <property type="entry name" value="lambda repressor-like DNA-binding domains"/>
    <property type="match status" value="1"/>
</dbReference>
<evidence type="ECO:0000256" key="2">
    <source>
        <dbReference type="ARBA" id="ARBA00022801"/>
    </source>
</evidence>
<dbReference type="SUPFAM" id="SSF51306">
    <property type="entry name" value="LexA/Signal peptidase"/>
    <property type="match status" value="1"/>
</dbReference>
<feature type="domain" description="HTH cro/C1-type" evidence="7">
    <location>
        <begin position="37"/>
        <end position="90"/>
    </location>
</feature>
<dbReference type="InterPro" id="IPR039418">
    <property type="entry name" value="LexA-like"/>
</dbReference>
<keyword evidence="5" id="KW-0804">Transcription</keyword>
<dbReference type="SUPFAM" id="SSF47413">
    <property type="entry name" value="lambda repressor-like DNA-binding domains"/>
    <property type="match status" value="1"/>
</dbReference>
<feature type="compositionally biased region" description="Low complexity" evidence="6">
    <location>
        <begin position="112"/>
        <end position="124"/>
    </location>
</feature>
<dbReference type="eggNOG" id="COG2932">
    <property type="taxonomic scope" value="Bacteria"/>
</dbReference>
<evidence type="ECO:0000313" key="9">
    <source>
        <dbReference type="Proteomes" id="UP000002586"/>
    </source>
</evidence>
<dbReference type="GO" id="GO:0006508">
    <property type="term" value="P:proteolysis"/>
    <property type="evidence" value="ECO:0007669"/>
    <property type="project" value="UniProtKB-KW"/>
</dbReference>
<keyword evidence="9" id="KW-1185">Reference proteome</keyword>
<dbReference type="InterPro" id="IPR019756">
    <property type="entry name" value="Pept_S26A_signal_pept_1_Ser-AS"/>
</dbReference>
<reference evidence="8 9" key="2">
    <citation type="journal article" date="2012" name="Int. J. Syst. Evol. Microbiol.">
        <title>Magnetococcus marinus gen. nov., sp. nov., a marine, magnetotactic bacterium that represents a novel lineage (Magnetococcaceae fam. nov.; Magnetococcales ord. nov.) at the base of the Alphaproteobacteria.</title>
        <authorList>
            <person name="Bazylinski D.A."/>
            <person name="Williams T.J."/>
            <person name="Lefevre C.T."/>
            <person name="Berg R.J."/>
            <person name="Zhang C.L."/>
            <person name="Bowser S.S."/>
            <person name="Dean A.J."/>
            <person name="Beveridge T.J."/>
        </authorList>
    </citation>
    <scope>NUCLEOTIDE SEQUENCE [LARGE SCALE GENOMIC DNA]</scope>
    <source>
        <strain evidence="9">ATCC BAA-1437 / JCM 17883 / MC-1</strain>
    </source>
</reference>
<keyword evidence="4" id="KW-0238">DNA-binding</keyword>
<keyword evidence="2" id="KW-0378">Hydrolase</keyword>
<dbReference type="HOGENOM" id="CLU_066192_1_2_5"/>
<dbReference type="PROSITE" id="PS00501">
    <property type="entry name" value="SPASE_I_1"/>
    <property type="match status" value="1"/>
</dbReference>
<dbReference type="CDD" id="cd06529">
    <property type="entry name" value="S24_LexA-like"/>
    <property type="match status" value="1"/>
</dbReference>
<dbReference type="PROSITE" id="PS50943">
    <property type="entry name" value="HTH_CROC1"/>
    <property type="match status" value="1"/>
</dbReference>